<dbReference type="Gene3D" id="3.30.1240.10">
    <property type="match status" value="1"/>
</dbReference>
<evidence type="ECO:0000313" key="1">
    <source>
        <dbReference type="EMBL" id="NSL51986.1"/>
    </source>
</evidence>
<comment type="caution">
    <text evidence="1">The sequence shown here is derived from an EMBL/GenBank/DDBJ whole genome shotgun (WGS) entry which is preliminary data.</text>
</comment>
<gene>
    <name evidence="1" type="ORF">HR057_09505</name>
</gene>
<proteinExistence type="predicted"/>
<keyword evidence="2" id="KW-1185">Reference proteome</keyword>
<dbReference type="CDD" id="cd07516">
    <property type="entry name" value="HAD_Pase"/>
    <property type="match status" value="1"/>
</dbReference>
<name>A0A8J8GF42_9BACI</name>
<dbReference type="Proteomes" id="UP000625804">
    <property type="component" value="Unassembled WGS sequence"/>
</dbReference>
<dbReference type="PANTHER" id="PTHR10000">
    <property type="entry name" value="PHOSPHOSERINE PHOSPHATASE"/>
    <property type="match status" value="1"/>
</dbReference>
<evidence type="ECO:0000313" key="2">
    <source>
        <dbReference type="Proteomes" id="UP000625804"/>
    </source>
</evidence>
<dbReference type="SUPFAM" id="SSF56784">
    <property type="entry name" value="HAD-like"/>
    <property type="match status" value="1"/>
</dbReference>
<accession>A0A8J8GF42</accession>
<dbReference type="NCBIfam" id="TIGR01484">
    <property type="entry name" value="HAD-SF-IIB"/>
    <property type="match status" value="1"/>
</dbReference>
<dbReference type="GO" id="GO:0016791">
    <property type="term" value="F:phosphatase activity"/>
    <property type="evidence" value="ECO:0007669"/>
    <property type="project" value="TreeGrafter"/>
</dbReference>
<dbReference type="NCBIfam" id="TIGR00099">
    <property type="entry name" value="Cof-subfamily"/>
    <property type="match status" value="1"/>
</dbReference>
<protein>
    <submittedName>
        <fullName evidence="1">HAD family phosphatase</fullName>
    </submittedName>
</protein>
<organism evidence="1 2">
    <name type="scientific">Calidifontibacillus erzurumensis</name>
    <dbReference type="NCBI Taxonomy" id="2741433"/>
    <lineage>
        <taxon>Bacteria</taxon>
        <taxon>Bacillati</taxon>
        <taxon>Bacillota</taxon>
        <taxon>Bacilli</taxon>
        <taxon>Bacillales</taxon>
        <taxon>Bacillaceae</taxon>
        <taxon>Calidifontibacillus/Schinkia group</taxon>
        <taxon>Calidifontibacillus</taxon>
    </lineage>
</organism>
<reference evidence="1" key="1">
    <citation type="submission" date="2020-06" db="EMBL/GenBank/DDBJ databases">
        <title>A novel thermopfilic bacterium from Erzurum, Turkey.</title>
        <authorList>
            <person name="Adiguzel A."/>
            <person name="Ay H."/>
            <person name="Baltaci M.O."/>
        </authorList>
    </citation>
    <scope>NUCLEOTIDE SEQUENCE</scope>
    <source>
        <strain evidence="1">P2</strain>
    </source>
</reference>
<dbReference type="Gene3D" id="3.40.50.1000">
    <property type="entry name" value="HAD superfamily/HAD-like"/>
    <property type="match status" value="1"/>
</dbReference>
<dbReference type="InterPro" id="IPR023214">
    <property type="entry name" value="HAD_sf"/>
</dbReference>
<dbReference type="InterPro" id="IPR000150">
    <property type="entry name" value="Cof"/>
</dbReference>
<sequence>MIYRLLAINIDGTLLKSNGKLSRETKEAIEYVRNKDVYITLVTSRNFPSAKKVAKALKLDSYLITHSGAFIAKTLDEPLFESRFTEEKTFNIVQVLETYNCSIRLVHERFSIGNRVKQKGNLMGKIIANSNDPLFYPIQFVQSLSDQLVDFPVAAPKIEVYFSTKEEMLEVKDIISKSFPEVNIVEAYDVMFEITPGVASKEQGLRRLSDHLGIALEETVVIADSMSDIPMIAAAGLGVAMWNSPFEVKKAADWVTRSNDHDGVAYMIKEHFRKQQRIEFLRKITKQ</sequence>
<dbReference type="GO" id="GO:0005829">
    <property type="term" value="C:cytosol"/>
    <property type="evidence" value="ECO:0007669"/>
    <property type="project" value="TreeGrafter"/>
</dbReference>
<dbReference type="InterPro" id="IPR036412">
    <property type="entry name" value="HAD-like_sf"/>
</dbReference>
<dbReference type="AlphaFoldDB" id="A0A8J8GF42"/>
<dbReference type="GO" id="GO:0000287">
    <property type="term" value="F:magnesium ion binding"/>
    <property type="evidence" value="ECO:0007669"/>
    <property type="project" value="TreeGrafter"/>
</dbReference>
<dbReference type="InterPro" id="IPR006379">
    <property type="entry name" value="HAD-SF_hydro_IIB"/>
</dbReference>
<dbReference type="Pfam" id="PF08282">
    <property type="entry name" value="Hydrolase_3"/>
    <property type="match status" value="1"/>
</dbReference>
<dbReference type="PANTHER" id="PTHR10000:SF50">
    <property type="entry name" value="STRESS RESPONSE PROTEIN YHAX"/>
    <property type="match status" value="1"/>
</dbReference>
<dbReference type="EMBL" id="JABTTE010000011">
    <property type="protein sequence ID" value="NSL51986.1"/>
    <property type="molecule type" value="Genomic_DNA"/>
</dbReference>
<dbReference type="RefSeq" id="WP_173731189.1">
    <property type="nucleotide sequence ID" value="NZ_JABTTE010000011.1"/>
</dbReference>